<dbReference type="PANTHER" id="PTHR43466">
    <property type="entry name" value="2-OXO-4-HYDROXY-4-CARBOXY-5-UREIDOIMIDAZOLINE DECARBOXYLASE-RELATED"/>
    <property type="match status" value="1"/>
</dbReference>
<evidence type="ECO:0000256" key="6">
    <source>
        <dbReference type="ARBA" id="ARBA00023239"/>
    </source>
</evidence>
<protein>
    <recommendedName>
        <fullName evidence="3">2-oxo-4-hydroxy-4-carboxy-5-ureidoimidazoline decarboxylase</fullName>
        <ecNumber evidence="3">4.1.1.97</ecNumber>
    </recommendedName>
</protein>
<evidence type="ECO:0000256" key="3">
    <source>
        <dbReference type="ARBA" id="ARBA00012257"/>
    </source>
</evidence>
<evidence type="ECO:0000256" key="5">
    <source>
        <dbReference type="ARBA" id="ARBA00022793"/>
    </source>
</evidence>
<evidence type="ECO:0000256" key="2">
    <source>
        <dbReference type="ARBA" id="ARBA00004754"/>
    </source>
</evidence>
<keyword evidence="6" id="KW-0456">Lyase</keyword>
<dbReference type="EC" id="4.1.1.97" evidence="3"/>
<evidence type="ECO:0000259" key="7">
    <source>
        <dbReference type="Pfam" id="PF09349"/>
    </source>
</evidence>
<feature type="non-terminal residue" evidence="8">
    <location>
        <position position="89"/>
    </location>
</feature>
<dbReference type="GO" id="GO:0016787">
    <property type="term" value="F:hydrolase activity"/>
    <property type="evidence" value="ECO:0007669"/>
    <property type="project" value="UniProtKB-KW"/>
</dbReference>
<dbReference type="SUPFAM" id="SSF158694">
    <property type="entry name" value="UraD-Like"/>
    <property type="match status" value="1"/>
</dbReference>
<dbReference type="Pfam" id="PF09349">
    <property type="entry name" value="OHCU_decarbox"/>
    <property type="match status" value="1"/>
</dbReference>
<dbReference type="PANTHER" id="PTHR43466:SF1">
    <property type="entry name" value="2-OXO-4-HYDROXY-4-CARBOXY-5-UREIDOIMIDAZOLINE DECARBOXYLASE-RELATED"/>
    <property type="match status" value="1"/>
</dbReference>
<keyword evidence="9" id="KW-1185">Reference proteome</keyword>
<comment type="caution">
    <text evidence="8">The sequence shown here is derived from an EMBL/GenBank/DDBJ whole genome shotgun (WGS) entry which is preliminary data.</text>
</comment>
<dbReference type="AlphaFoldDB" id="A0A848FFP9"/>
<gene>
    <name evidence="8" type="ORF">HHL10_22090</name>
</gene>
<comment type="pathway">
    <text evidence="2">Purine metabolism; urate degradation; (S)-allantoin from urate: step 3/3.</text>
</comment>
<dbReference type="Proteomes" id="UP000574067">
    <property type="component" value="Unassembled WGS sequence"/>
</dbReference>
<comment type="catalytic activity">
    <reaction evidence="1">
        <text>5-hydroxy-2-oxo-4-ureido-2,5-dihydro-1H-imidazole-5-carboxylate + H(+) = (S)-allantoin + CO2</text>
        <dbReference type="Rhea" id="RHEA:26301"/>
        <dbReference type="ChEBI" id="CHEBI:15378"/>
        <dbReference type="ChEBI" id="CHEBI:15678"/>
        <dbReference type="ChEBI" id="CHEBI:16526"/>
        <dbReference type="ChEBI" id="CHEBI:58639"/>
        <dbReference type="EC" id="4.1.1.97"/>
    </reaction>
</comment>
<reference evidence="8 9" key="1">
    <citation type="submission" date="2020-04" db="EMBL/GenBank/DDBJ databases">
        <title>Azohydromonas sp. isolated from soil.</title>
        <authorList>
            <person name="Dahal R.H."/>
        </authorList>
    </citation>
    <scope>NUCLEOTIDE SEQUENCE [LARGE SCALE GENOMIC DNA]</scope>
    <source>
        <strain evidence="8 9">G-1-1-14</strain>
    </source>
</reference>
<dbReference type="Gene3D" id="1.10.3330.10">
    <property type="entry name" value="Oxo-4-hydroxy-4-carboxy-5-ureidoimidazoline decarboxylase"/>
    <property type="match status" value="1"/>
</dbReference>
<keyword evidence="4" id="KW-0659">Purine metabolism</keyword>
<evidence type="ECO:0000313" key="9">
    <source>
        <dbReference type="Proteomes" id="UP000574067"/>
    </source>
</evidence>
<sequence>MLTLDILNSASQARFTELLDGVYEHSPWIAERAWSKRPFATLAHLKRALVEVLREAGREPQLGLIRAHPELAGKAMVAKTLTAESTNEQ</sequence>
<dbReference type="InterPro" id="IPR036778">
    <property type="entry name" value="OHCU_decarboxylase_sf"/>
</dbReference>
<dbReference type="GO" id="GO:0019628">
    <property type="term" value="P:urate catabolic process"/>
    <property type="evidence" value="ECO:0007669"/>
    <property type="project" value="TreeGrafter"/>
</dbReference>
<dbReference type="EMBL" id="JABBFW010000021">
    <property type="protein sequence ID" value="NML17665.1"/>
    <property type="molecule type" value="Genomic_DNA"/>
</dbReference>
<organism evidence="8 9">
    <name type="scientific">Azohydromonas caseinilytica</name>
    <dbReference type="NCBI Taxonomy" id="2728836"/>
    <lineage>
        <taxon>Bacteria</taxon>
        <taxon>Pseudomonadati</taxon>
        <taxon>Pseudomonadota</taxon>
        <taxon>Betaproteobacteria</taxon>
        <taxon>Burkholderiales</taxon>
        <taxon>Sphaerotilaceae</taxon>
        <taxon>Azohydromonas</taxon>
    </lineage>
</organism>
<feature type="domain" description="Oxo-4-hydroxy-4-carboxy-5-ureidoimidazoline decarboxylase" evidence="7">
    <location>
        <begin position="8"/>
        <end position="89"/>
    </location>
</feature>
<evidence type="ECO:0000313" key="8">
    <source>
        <dbReference type="EMBL" id="NML17665.1"/>
    </source>
</evidence>
<accession>A0A848FFP9</accession>
<keyword evidence="5" id="KW-0210">Decarboxylase</keyword>
<dbReference type="InterPro" id="IPR018020">
    <property type="entry name" value="OHCU_decarboxylase"/>
</dbReference>
<evidence type="ECO:0000256" key="1">
    <source>
        <dbReference type="ARBA" id="ARBA00001163"/>
    </source>
</evidence>
<dbReference type="RefSeq" id="WP_310734649.1">
    <property type="nucleotide sequence ID" value="NZ_JABBFW010000021.1"/>
</dbReference>
<dbReference type="GO" id="GO:0051997">
    <property type="term" value="F:2-oxo-4-hydroxy-4-carboxy-5-ureidoimidazoline decarboxylase activity"/>
    <property type="evidence" value="ECO:0007669"/>
    <property type="project" value="UniProtKB-EC"/>
</dbReference>
<evidence type="ECO:0000256" key="4">
    <source>
        <dbReference type="ARBA" id="ARBA00022631"/>
    </source>
</evidence>
<proteinExistence type="predicted"/>
<keyword evidence="8" id="KW-0378">Hydrolase</keyword>
<dbReference type="GO" id="GO:0006144">
    <property type="term" value="P:purine nucleobase metabolic process"/>
    <property type="evidence" value="ECO:0007669"/>
    <property type="project" value="UniProtKB-KW"/>
</dbReference>
<name>A0A848FFP9_9BURK</name>